<sequence>MRSSDAASSFWAKESEVQYGEETSAASRPNGSASGSRGPFSCRRWRLLSGKPSKANAVLDPTVPTGKLGLLAADSGVQRPTIADVDSKNWASAATPFAAYLPRETIVPTISRKSVAAVVLTSARPPENVKKWDREMTICERRHVKAMGRMVTRTYRGKTVGEERSEPSQRRKYREKQTLKDQIYLPTLRQARTVLPRAQAPPRRDVSSPQSAENENELPSALSGMKLLSSQFNELRARLDITTVYESGQTKTLRHRQTQRATMATHCRPSQPFRITTHKVGQPDTGSSSSSLETVLLRVLERPPVCSDGYQADQEVSTKDSYDETKTKSMDSRSMNSSEDDLLFLLSALNSTSQASSQDNFSNPSTITSPSLSSSTPSDFTAASDESC</sequence>
<protein>
    <submittedName>
        <fullName evidence="2">Unnamed protein product</fullName>
    </submittedName>
</protein>
<feature type="compositionally biased region" description="Polar residues" evidence="1">
    <location>
        <begin position="24"/>
        <end position="35"/>
    </location>
</feature>
<feature type="compositionally biased region" description="Polar residues" evidence="1">
    <location>
        <begin position="379"/>
        <end position="388"/>
    </location>
</feature>
<dbReference type="AlphaFoldDB" id="A0A9W6UF03"/>
<evidence type="ECO:0000313" key="2">
    <source>
        <dbReference type="EMBL" id="GMF31280.1"/>
    </source>
</evidence>
<feature type="region of interest" description="Disordered" evidence="1">
    <location>
        <begin position="1"/>
        <end position="39"/>
    </location>
</feature>
<accession>A0A9W6UF03</accession>
<feature type="compositionally biased region" description="Basic and acidic residues" evidence="1">
    <location>
        <begin position="316"/>
        <end position="331"/>
    </location>
</feature>
<keyword evidence="3" id="KW-1185">Reference proteome</keyword>
<organism evidence="2 3">
    <name type="scientific">Phytophthora fragariaefolia</name>
    <dbReference type="NCBI Taxonomy" id="1490495"/>
    <lineage>
        <taxon>Eukaryota</taxon>
        <taxon>Sar</taxon>
        <taxon>Stramenopiles</taxon>
        <taxon>Oomycota</taxon>
        <taxon>Peronosporomycetes</taxon>
        <taxon>Peronosporales</taxon>
        <taxon>Peronosporaceae</taxon>
        <taxon>Phytophthora</taxon>
    </lineage>
</organism>
<evidence type="ECO:0000256" key="1">
    <source>
        <dbReference type="SAM" id="MobiDB-lite"/>
    </source>
</evidence>
<reference evidence="2" key="1">
    <citation type="submission" date="2023-04" db="EMBL/GenBank/DDBJ databases">
        <title>Phytophthora fragariaefolia NBRC 109709.</title>
        <authorList>
            <person name="Ichikawa N."/>
            <person name="Sato H."/>
            <person name="Tonouchi N."/>
        </authorList>
    </citation>
    <scope>NUCLEOTIDE SEQUENCE</scope>
    <source>
        <strain evidence="2">NBRC 109709</strain>
    </source>
</reference>
<feature type="region of interest" description="Disordered" evidence="1">
    <location>
        <begin position="354"/>
        <end position="388"/>
    </location>
</feature>
<dbReference type="Proteomes" id="UP001165121">
    <property type="component" value="Unassembled WGS sequence"/>
</dbReference>
<comment type="caution">
    <text evidence="2">The sequence shown here is derived from an EMBL/GenBank/DDBJ whole genome shotgun (WGS) entry which is preliminary data.</text>
</comment>
<feature type="region of interest" description="Disordered" evidence="1">
    <location>
        <begin position="157"/>
        <end position="176"/>
    </location>
</feature>
<dbReference type="OrthoDB" id="128966at2759"/>
<feature type="region of interest" description="Disordered" evidence="1">
    <location>
        <begin position="306"/>
        <end position="337"/>
    </location>
</feature>
<dbReference type="EMBL" id="BSXT01000626">
    <property type="protein sequence ID" value="GMF31280.1"/>
    <property type="molecule type" value="Genomic_DNA"/>
</dbReference>
<evidence type="ECO:0000313" key="3">
    <source>
        <dbReference type="Proteomes" id="UP001165121"/>
    </source>
</evidence>
<gene>
    <name evidence="2" type="ORF">Pfra01_000712400</name>
</gene>
<proteinExistence type="predicted"/>
<feature type="compositionally biased region" description="Low complexity" evidence="1">
    <location>
        <begin position="362"/>
        <end position="378"/>
    </location>
</feature>
<feature type="compositionally biased region" description="Basic and acidic residues" evidence="1">
    <location>
        <begin position="159"/>
        <end position="176"/>
    </location>
</feature>
<name>A0A9W6UF03_9STRA</name>
<feature type="region of interest" description="Disordered" evidence="1">
    <location>
        <begin position="193"/>
        <end position="218"/>
    </location>
</feature>